<feature type="domain" description="Disintegrin" evidence="12">
    <location>
        <begin position="435"/>
        <end position="521"/>
    </location>
</feature>
<dbReference type="InterPro" id="IPR002870">
    <property type="entry name" value="Peptidase_M12B_N"/>
</dbReference>
<dbReference type="AlphaFoldDB" id="A0AAD8D209"/>
<keyword evidence="3 10" id="KW-1133">Transmembrane helix</keyword>
<evidence type="ECO:0000256" key="10">
    <source>
        <dbReference type="SAM" id="Phobius"/>
    </source>
</evidence>
<keyword evidence="14" id="KW-0645">Protease</keyword>
<gene>
    <name evidence="14" type="primary">Adam19</name>
    <name evidence="14" type="ORF">AOXY_G20071</name>
</gene>
<dbReference type="InterPro" id="IPR000742">
    <property type="entry name" value="EGF"/>
</dbReference>
<feature type="transmembrane region" description="Helical" evidence="10">
    <location>
        <begin position="719"/>
        <end position="744"/>
    </location>
</feature>
<feature type="domain" description="EGF-like" evidence="11">
    <location>
        <begin position="668"/>
        <end position="700"/>
    </location>
</feature>
<comment type="caution">
    <text evidence="14">The sequence shown here is derived from an EMBL/GenBank/DDBJ whole genome shotgun (WGS) entry which is preliminary data.</text>
</comment>
<dbReference type="Pfam" id="PF00200">
    <property type="entry name" value="Disintegrin"/>
    <property type="match status" value="1"/>
</dbReference>
<sequence>MDRRAKQSSWFNVLPFKVQYLIYFISITVWNHAGAGYATFRDSGWLDHQTRKLDHIVQYETIIPQWLTPARLRRSVLTNKYPSGAEIKVTAQGKDLILQIERNEQLFAPAYTETQYSSNGPQTSSPQNSEHCFYHGSVRGMEHSSVAMSTCKGLRGLIAVNSSLSYLIEPLHEGEEQHLIYRIEHLRLRRGTCGHKHEGQEWDPSRDITGFTHRTLPRREKRDVMNNMKYVELLIVADNAEFQKLNSDYEKTKMKILEAANYVDKFYKALNIRIALIGLEIWTDRDQINVSENPYSTLGAFLTWRRKQLVHRKNDNAQLITGVAFQGTTVGLAPLMAMCSEYQSGGINSDHSDNAIGVAATMAHEMGHNFGMNHDATGCCLASPEDGGCIMAAAIGHPFPKVFNRCNEKELQKYLGTGGGKCLFNMPDTKAMYGGQRCGNGYLEEGEECDCGEVNECSSPCCNANNCMLKEGAQCAHGVCCDNCKLKSPGNLCRKPSGSCDLPEYCDGKSESCPANFYLMDGSPCQGGGAYCYNGMCLTLEQQCLSLWGRGAKPAPDACFQRVNEAGDTYGNCGKDMYGKYRKCETRHAKCGKIQCQTSATKPVETNAVSIDTTVTLNGQRIKCKGTHVYQSEQDGDTLDPGLVMTGTKCGENEICFEGECRSSSFLKAGECEKKCSGHGSCNNNHNCHCEADWSPPLCDKPGLGGSVDSGPVSSQSDWLLVLLLVALALLCLCVLGISLYCCYKHRDSLLEKLPTPLPKPKELSNAVAGPDPKTAVTGHANPTFKLKTQDDNDKETGPPCSPAFPPKGRLPISRPTCSPPEVPSSLAKPALKKLEPQHCAVKALVPPRAPPPTDTRQRQAPPSRPPPPCPVVRPPKESQQSNIPPALTSETKLNTKKALMPPAGQIQNSRDHKKVDTR</sequence>
<dbReference type="PROSITE" id="PS00427">
    <property type="entry name" value="DISINTEGRIN_1"/>
    <property type="match status" value="1"/>
</dbReference>
<feature type="region of interest" description="Disordered" evidence="9">
    <location>
        <begin position="838"/>
        <end position="919"/>
    </location>
</feature>
<feature type="domain" description="Peptidase M12B" evidence="13">
    <location>
        <begin position="229"/>
        <end position="427"/>
    </location>
</feature>
<dbReference type="CDD" id="cd04269">
    <property type="entry name" value="ZnMc_adamalysin_II_like"/>
    <property type="match status" value="1"/>
</dbReference>
<dbReference type="SMART" id="SM00608">
    <property type="entry name" value="ACR"/>
    <property type="match status" value="1"/>
</dbReference>
<keyword evidence="15" id="KW-1185">Reference proteome</keyword>
<evidence type="ECO:0000313" key="14">
    <source>
        <dbReference type="EMBL" id="KAK1161155.1"/>
    </source>
</evidence>
<feature type="disulfide bond" evidence="7">
    <location>
        <begin position="690"/>
        <end position="699"/>
    </location>
</feature>
<dbReference type="SMART" id="SM00050">
    <property type="entry name" value="DISIN"/>
    <property type="match status" value="1"/>
</dbReference>
<feature type="compositionally biased region" description="Polar residues" evidence="9">
    <location>
        <begin position="878"/>
        <end position="893"/>
    </location>
</feature>
<dbReference type="SUPFAM" id="SSF55486">
    <property type="entry name" value="Metalloproteases ('zincins'), catalytic domain"/>
    <property type="match status" value="1"/>
</dbReference>
<dbReference type="FunFam" id="3.40.390.10:FF:000002">
    <property type="entry name" value="Disintegrin and metalloproteinase domain-containing protein 22"/>
    <property type="match status" value="1"/>
</dbReference>
<name>A0AAD8D209_ACIOX</name>
<comment type="caution">
    <text evidence="7">Lacks conserved residue(s) required for the propagation of feature annotation.</text>
</comment>
<dbReference type="Pfam" id="PF08516">
    <property type="entry name" value="ADAM_CR"/>
    <property type="match status" value="1"/>
</dbReference>
<dbReference type="PROSITE" id="PS50214">
    <property type="entry name" value="DISINTEGRIN_2"/>
    <property type="match status" value="1"/>
</dbReference>
<dbReference type="InterPro" id="IPR001762">
    <property type="entry name" value="Disintegrin_dom"/>
</dbReference>
<dbReference type="PROSITE" id="PS50026">
    <property type="entry name" value="EGF_3"/>
    <property type="match status" value="1"/>
</dbReference>
<dbReference type="GO" id="GO:0046872">
    <property type="term" value="F:metal ion binding"/>
    <property type="evidence" value="ECO:0007669"/>
    <property type="project" value="UniProtKB-KW"/>
</dbReference>
<feature type="binding site" evidence="8">
    <location>
        <position position="364"/>
    </location>
    <ligand>
        <name>Zn(2+)</name>
        <dbReference type="ChEBI" id="CHEBI:29105"/>
        <note>catalytic</note>
    </ligand>
</feature>
<dbReference type="InterPro" id="IPR024079">
    <property type="entry name" value="MetalloPept_cat_dom_sf"/>
</dbReference>
<dbReference type="PANTHER" id="PTHR11905">
    <property type="entry name" value="ADAM A DISINTEGRIN AND METALLOPROTEASE DOMAIN"/>
    <property type="match status" value="1"/>
</dbReference>
<evidence type="ECO:0000256" key="2">
    <source>
        <dbReference type="ARBA" id="ARBA00022692"/>
    </source>
</evidence>
<dbReference type="PRINTS" id="PR00289">
    <property type="entry name" value="DISINTEGRIN"/>
</dbReference>
<feature type="disulfide bond" evidence="6">
    <location>
        <begin position="493"/>
        <end position="513"/>
    </location>
</feature>
<dbReference type="Proteomes" id="UP001230051">
    <property type="component" value="Unassembled WGS sequence"/>
</dbReference>
<evidence type="ECO:0000256" key="4">
    <source>
        <dbReference type="ARBA" id="ARBA00023136"/>
    </source>
</evidence>
<evidence type="ECO:0000256" key="8">
    <source>
        <dbReference type="PROSITE-ProRule" id="PRU00276"/>
    </source>
</evidence>
<evidence type="ECO:0000313" key="15">
    <source>
        <dbReference type="Proteomes" id="UP001230051"/>
    </source>
</evidence>
<feature type="transmembrane region" description="Helical" evidence="10">
    <location>
        <begin position="20"/>
        <end position="40"/>
    </location>
</feature>
<evidence type="ECO:0000256" key="6">
    <source>
        <dbReference type="PROSITE-ProRule" id="PRU00068"/>
    </source>
</evidence>
<dbReference type="InterPro" id="IPR036436">
    <property type="entry name" value="Disintegrin_dom_sf"/>
</dbReference>
<organism evidence="14 15">
    <name type="scientific">Acipenser oxyrinchus oxyrinchus</name>
    <dbReference type="NCBI Taxonomy" id="40147"/>
    <lineage>
        <taxon>Eukaryota</taxon>
        <taxon>Metazoa</taxon>
        <taxon>Chordata</taxon>
        <taxon>Craniata</taxon>
        <taxon>Vertebrata</taxon>
        <taxon>Euteleostomi</taxon>
        <taxon>Actinopterygii</taxon>
        <taxon>Chondrostei</taxon>
        <taxon>Acipenseriformes</taxon>
        <taxon>Acipenseridae</taxon>
        <taxon>Acipenser</taxon>
    </lineage>
</organism>
<keyword evidence="2 10" id="KW-0812">Transmembrane</keyword>
<keyword evidence="4 10" id="KW-0472">Membrane</keyword>
<reference evidence="14" key="1">
    <citation type="submission" date="2022-02" db="EMBL/GenBank/DDBJ databases">
        <title>Atlantic sturgeon de novo genome assembly.</title>
        <authorList>
            <person name="Stock M."/>
            <person name="Klopp C."/>
            <person name="Guiguen Y."/>
            <person name="Cabau C."/>
            <person name="Parinello H."/>
            <person name="Santidrian Yebra-Pimentel E."/>
            <person name="Kuhl H."/>
            <person name="Dirks R.P."/>
            <person name="Guessner J."/>
            <person name="Wuertz S."/>
            <person name="Du K."/>
            <person name="Schartl M."/>
        </authorList>
    </citation>
    <scope>NUCLEOTIDE SEQUENCE</scope>
    <source>
        <strain evidence="14">STURGEONOMICS-FGT-2020</strain>
        <tissue evidence="14">Whole blood</tissue>
    </source>
</reference>
<evidence type="ECO:0000256" key="3">
    <source>
        <dbReference type="ARBA" id="ARBA00022989"/>
    </source>
</evidence>
<dbReference type="Pfam" id="PF01562">
    <property type="entry name" value="Pep_M12B_propep"/>
    <property type="match status" value="1"/>
</dbReference>
<feature type="compositionally biased region" description="Basic and acidic residues" evidence="9">
    <location>
        <begin position="788"/>
        <end position="797"/>
    </location>
</feature>
<evidence type="ECO:0000256" key="1">
    <source>
        <dbReference type="ARBA" id="ARBA00004479"/>
    </source>
</evidence>
<dbReference type="InterPro" id="IPR018358">
    <property type="entry name" value="Disintegrin_CS"/>
</dbReference>
<dbReference type="SUPFAM" id="SSF57552">
    <property type="entry name" value="Blood coagulation inhibitor (disintegrin)"/>
    <property type="match status" value="1"/>
</dbReference>
<dbReference type="GO" id="GO:0004222">
    <property type="term" value="F:metalloendopeptidase activity"/>
    <property type="evidence" value="ECO:0007669"/>
    <property type="project" value="InterPro"/>
</dbReference>
<dbReference type="PROSITE" id="PS50215">
    <property type="entry name" value="ADAM_MEPRO"/>
    <property type="match status" value="1"/>
</dbReference>
<dbReference type="InterPro" id="IPR034027">
    <property type="entry name" value="Reprolysin_adamalysin"/>
</dbReference>
<dbReference type="PANTHER" id="PTHR11905:SF19">
    <property type="entry name" value="DISINTEGRIN AND METALLOPROTEINASE DOMAIN-CONTAINING PROTEIN 19"/>
    <property type="match status" value="1"/>
</dbReference>
<evidence type="ECO:0000259" key="12">
    <source>
        <dbReference type="PROSITE" id="PS50214"/>
    </source>
</evidence>
<protein>
    <submittedName>
        <fullName evidence="14">Disintegrin and metalloproteinase domain-containing protein 19-like isoform X1</fullName>
    </submittedName>
</protein>
<keyword evidence="8" id="KW-0862">Zinc</keyword>
<dbReference type="GO" id="GO:0006509">
    <property type="term" value="P:membrane protein ectodomain proteolysis"/>
    <property type="evidence" value="ECO:0007669"/>
    <property type="project" value="TreeGrafter"/>
</dbReference>
<dbReference type="Pfam" id="PF01421">
    <property type="entry name" value="Reprolysin"/>
    <property type="match status" value="1"/>
</dbReference>
<dbReference type="Gene3D" id="4.10.70.10">
    <property type="entry name" value="Disintegrin domain"/>
    <property type="match status" value="1"/>
</dbReference>
<evidence type="ECO:0000256" key="5">
    <source>
        <dbReference type="ARBA" id="ARBA00023157"/>
    </source>
</evidence>
<dbReference type="InterPro" id="IPR001590">
    <property type="entry name" value="Peptidase_M12B"/>
</dbReference>
<keyword evidence="7" id="KW-0245">EGF-like domain</keyword>
<feature type="disulfide bond" evidence="7">
    <location>
        <begin position="672"/>
        <end position="682"/>
    </location>
</feature>
<evidence type="ECO:0000256" key="7">
    <source>
        <dbReference type="PROSITE-ProRule" id="PRU00076"/>
    </source>
</evidence>
<evidence type="ECO:0000256" key="9">
    <source>
        <dbReference type="SAM" id="MobiDB-lite"/>
    </source>
</evidence>
<accession>A0AAD8D209</accession>
<dbReference type="InterPro" id="IPR006586">
    <property type="entry name" value="ADAM_Cys-rich"/>
</dbReference>
<evidence type="ECO:0000259" key="11">
    <source>
        <dbReference type="PROSITE" id="PS50026"/>
    </source>
</evidence>
<feature type="active site" evidence="8">
    <location>
        <position position="365"/>
    </location>
</feature>
<dbReference type="FunFam" id="4.10.70.10:FF:000001">
    <property type="entry name" value="Disintegrin and metalloproteinase domain-containing protein 22"/>
    <property type="match status" value="1"/>
</dbReference>
<feature type="binding site" evidence="8">
    <location>
        <position position="368"/>
    </location>
    <ligand>
        <name>Zn(2+)</name>
        <dbReference type="ChEBI" id="CHEBI:29105"/>
        <note>catalytic</note>
    </ligand>
</feature>
<feature type="binding site" evidence="8">
    <location>
        <position position="374"/>
    </location>
    <ligand>
        <name>Zn(2+)</name>
        <dbReference type="ChEBI" id="CHEBI:29105"/>
        <note>catalytic</note>
    </ligand>
</feature>
<feature type="region of interest" description="Disordered" evidence="9">
    <location>
        <begin position="762"/>
        <end position="826"/>
    </location>
</feature>
<keyword evidence="8" id="KW-0479">Metal-binding</keyword>
<feature type="compositionally biased region" description="Pro residues" evidence="9">
    <location>
        <begin position="863"/>
        <end position="874"/>
    </location>
</feature>
<dbReference type="EMBL" id="JAGXEW010000019">
    <property type="protein sequence ID" value="KAK1161155.1"/>
    <property type="molecule type" value="Genomic_DNA"/>
</dbReference>
<keyword evidence="14" id="KW-0482">Metalloprotease</keyword>
<keyword evidence="14" id="KW-0378">Hydrolase</keyword>
<proteinExistence type="predicted"/>
<evidence type="ECO:0000259" key="13">
    <source>
        <dbReference type="PROSITE" id="PS50215"/>
    </source>
</evidence>
<feature type="compositionally biased region" description="Basic and acidic residues" evidence="9">
    <location>
        <begin position="910"/>
        <end position="919"/>
    </location>
</feature>
<dbReference type="GO" id="GO:0016020">
    <property type="term" value="C:membrane"/>
    <property type="evidence" value="ECO:0007669"/>
    <property type="project" value="UniProtKB-SubCell"/>
</dbReference>
<comment type="subcellular location">
    <subcellularLocation>
        <location evidence="1">Membrane</location>
        <topology evidence="1">Single-pass type I membrane protein</topology>
    </subcellularLocation>
</comment>
<dbReference type="Gene3D" id="3.40.390.10">
    <property type="entry name" value="Collagenase (Catalytic Domain)"/>
    <property type="match status" value="1"/>
</dbReference>
<keyword evidence="5 7" id="KW-1015">Disulfide bond</keyword>